<proteinExistence type="predicted"/>
<dbReference type="RefSeq" id="WP_380900902.1">
    <property type="nucleotide sequence ID" value="NZ_JBHUEG010000007.1"/>
</dbReference>
<keyword evidence="1" id="KW-0521">NADP</keyword>
<dbReference type="SMART" id="SM00829">
    <property type="entry name" value="PKS_ER"/>
    <property type="match status" value="1"/>
</dbReference>
<dbReference type="InterPro" id="IPR002364">
    <property type="entry name" value="Quin_OxRdtase/zeta-crystal_CS"/>
</dbReference>
<comment type="caution">
    <text evidence="4">The sequence shown here is derived from an EMBL/GenBank/DDBJ whole genome shotgun (WGS) entry which is preliminary data.</text>
</comment>
<gene>
    <name evidence="4" type="ORF">ACFSR5_03855</name>
</gene>
<dbReference type="EMBL" id="JBHULR010000003">
    <property type="protein sequence ID" value="MFD2546778.1"/>
    <property type="molecule type" value="Genomic_DNA"/>
</dbReference>
<dbReference type="PANTHER" id="PTHR48106">
    <property type="entry name" value="QUINONE OXIDOREDUCTASE PIG3-RELATED"/>
    <property type="match status" value="1"/>
</dbReference>
<dbReference type="CDD" id="cd05276">
    <property type="entry name" value="p53_inducible_oxidoreductase"/>
    <property type="match status" value="1"/>
</dbReference>
<name>A0ABW5KEM3_9SPHI</name>
<dbReference type="InterPro" id="IPR020843">
    <property type="entry name" value="ER"/>
</dbReference>
<dbReference type="Gene3D" id="3.90.180.10">
    <property type="entry name" value="Medium-chain alcohol dehydrogenases, catalytic domain"/>
    <property type="match status" value="1"/>
</dbReference>
<dbReference type="Pfam" id="PF08240">
    <property type="entry name" value="ADH_N"/>
    <property type="match status" value="1"/>
</dbReference>
<dbReference type="InterPro" id="IPR013149">
    <property type="entry name" value="ADH-like_C"/>
</dbReference>
<accession>A0ABW5KEM3</accession>
<sequence>MQAIVITQPGSPEVLQLEERQTPVPKAKEVLIDVRAAGVNRPDIFQRKGNYPAPDGIVADIPGLEVAGIVVSIGDQVRRWKVGDKVCCLVAGGGYATRVTADEDMCLSVPAGLSFSEAAALPETVYTVWDNVFRRGKLKGGEGLLVHGGSGGIGSTAIQLAKAFGAAVYTTVGSAEKAEFCRHLGADVVINYRTNDFYEALKMEKIHVVLDSIGGDYFERNIELLAPDGRLVYINAMKGQHVSLSIVKMMQKRISITGSTLRARDLVFKQGLTSDVLRHVWPIVGTAFRPQIYKEIPLEEAAQAHHMMESGDVFGKIVLVN</sequence>
<feature type="domain" description="Enoyl reductase (ER)" evidence="3">
    <location>
        <begin position="10"/>
        <end position="319"/>
    </location>
</feature>
<dbReference type="SUPFAM" id="SSF51735">
    <property type="entry name" value="NAD(P)-binding Rossmann-fold domains"/>
    <property type="match status" value="1"/>
</dbReference>
<dbReference type="PROSITE" id="PS01162">
    <property type="entry name" value="QOR_ZETA_CRYSTAL"/>
    <property type="match status" value="1"/>
</dbReference>
<dbReference type="InterPro" id="IPR014189">
    <property type="entry name" value="Quinone_OxRdtase_PIG3"/>
</dbReference>
<dbReference type="Proteomes" id="UP001597545">
    <property type="component" value="Unassembled WGS sequence"/>
</dbReference>
<dbReference type="InterPro" id="IPR036291">
    <property type="entry name" value="NAD(P)-bd_dom_sf"/>
</dbReference>
<dbReference type="InterPro" id="IPR011032">
    <property type="entry name" value="GroES-like_sf"/>
</dbReference>
<protein>
    <submittedName>
        <fullName evidence="4">NAD(P)H-quinone oxidoreductase</fullName>
    </submittedName>
</protein>
<evidence type="ECO:0000256" key="1">
    <source>
        <dbReference type="ARBA" id="ARBA00022857"/>
    </source>
</evidence>
<reference evidence="5" key="1">
    <citation type="journal article" date="2019" name="Int. J. Syst. Evol. Microbiol.">
        <title>The Global Catalogue of Microorganisms (GCM) 10K type strain sequencing project: providing services to taxonomists for standard genome sequencing and annotation.</title>
        <authorList>
            <consortium name="The Broad Institute Genomics Platform"/>
            <consortium name="The Broad Institute Genome Sequencing Center for Infectious Disease"/>
            <person name="Wu L."/>
            <person name="Ma J."/>
        </authorList>
    </citation>
    <scope>NUCLEOTIDE SEQUENCE [LARGE SCALE GENOMIC DNA]</scope>
    <source>
        <strain evidence="5">KCTC 42662</strain>
    </source>
</reference>
<evidence type="ECO:0000313" key="5">
    <source>
        <dbReference type="Proteomes" id="UP001597545"/>
    </source>
</evidence>
<evidence type="ECO:0000313" key="4">
    <source>
        <dbReference type="EMBL" id="MFD2546778.1"/>
    </source>
</evidence>
<dbReference type="PANTHER" id="PTHR48106:SF8">
    <property type="entry name" value="OS02G0805600 PROTEIN"/>
    <property type="match status" value="1"/>
</dbReference>
<dbReference type="SUPFAM" id="SSF50129">
    <property type="entry name" value="GroES-like"/>
    <property type="match status" value="1"/>
</dbReference>
<dbReference type="Pfam" id="PF00107">
    <property type="entry name" value="ADH_zinc_N"/>
    <property type="match status" value="1"/>
</dbReference>
<dbReference type="InterPro" id="IPR013154">
    <property type="entry name" value="ADH-like_N"/>
</dbReference>
<organism evidence="4 5">
    <name type="scientific">Sphingobacterium suaedae</name>
    <dbReference type="NCBI Taxonomy" id="1686402"/>
    <lineage>
        <taxon>Bacteria</taxon>
        <taxon>Pseudomonadati</taxon>
        <taxon>Bacteroidota</taxon>
        <taxon>Sphingobacteriia</taxon>
        <taxon>Sphingobacteriales</taxon>
        <taxon>Sphingobacteriaceae</taxon>
        <taxon>Sphingobacterium</taxon>
    </lineage>
</organism>
<dbReference type="NCBIfam" id="TIGR02824">
    <property type="entry name" value="quinone_pig3"/>
    <property type="match status" value="1"/>
</dbReference>
<dbReference type="Gene3D" id="3.40.50.720">
    <property type="entry name" value="NAD(P)-binding Rossmann-like Domain"/>
    <property type="match status" value="1"/>
</dbReference>
<evidence type="ECO:0000256" key="2">
    <source>
        <dbReference type="ARBA" id="ARBA00023002"/>
    </source>
</evidence>
<keyword evidence="5" id="KW-1185">Reference proteome</keyword>
<keyword evidence="2" id="KW-0560">Oxidoreductase</keyword>
<evidence type="ECO:0000259" key="3">
    <source>
        <dbReference type="SMART" id="SM00829"/>
    </source>
</evidence>